<sequence>MSNEEENPIVQSDPWEYMDQFAGTVTVIEDEDREIPSSEILEQCKPKSEYEEFWNDPCFSTDFLK</sequence>
<proteinExistence type="predicted"/>
<dbReference type="EMBL" id="LR797252">
    <property type="protein sequence ID" value="CAB4196643.1"/>
    <property type="molecule type" value="Genomic_DNA"/>
</dbReference>
<protein>
    <submittedName>
        <fullName evidence="1">Uncharacterized protein</fullName>
    </submittedName>
</protein>
<reference evidence="1" key="1">
    <citation type="submission" date="2020-05" db="EMBL/GenBank/DDBJ databases">
        <authorList>
            <person name="Chiriac C."/>
            <person name="Salcher M."/>
            <person name="Ghai R."/>
            <person name="Kavagutti S V."/>
        </authorList>
    </citation>
    <scope>NUCLEOTIDE SEQUENCE</scope>
</reference>
<name>A0A6J5RH08_9CAUD</name>
<accession>A0A6J5RH08</accession>
<organism evidence="1">
    <name type="scientific">uncultured Caudovirales phage</name>
    <dbReference type="NCBI Taxonomy" id="2100421"/>
    <lineage>
        <taxon>Viruses</taxon>
        <taxon>Duplodnaviria</taxon>
        <taxon>Heunggongvirae</taxon>
        <taxon>Uroviricota</taxon>
        <taxon>Caudoviricetes</taxon>
        <taxon>Peduoviridae</taxon>
        <taxon>Maltschvirus</taxon>
        <taxon>Maltschvirus maltsch</taxon>
    </lineage>
</organism>
<evidence type="ECO:0000313" key="1">
    <source>
        <dbReference type="EMBL" id="CAB4196643.1"/>
    </source>
</evidence>
<gene>
    <name evidence="1" type="ORF">UFOVP1290_163</name>
</gene>